<dbReference type="NCBIfam" id="TIGR00436">
    <property type="entry name" value="era"/>
    <property type="match status" value="1"/>
</dbReference>
<evidence type="ECO:0000256" key="11">
    <source>
        <dbReference type="ARBA" id="ARBA00057494"/>
    </source>
</evidence>
<dbReference type="Gene3D" id="3.40.50.300">
    <property type="entry name" value="P-loop containing nucleotide triphosphate hydrolases"/>
    <property type="match status" value="1"/>
</dbReference>
<keyword evidence="6 13" id="KW-0547">Nucleotide-binding</keyword>
<comment type="function">
    <text evidence="11">Nuclear genome-encoded probable GTPase involved in ribosome biogenesis in chloroplasts. Plays a role in 16S rRNA maturation in plastids and may contribute to the assembly of the small (30S) ribosomal subunit.</text>
</comment>
<dbReference type="NCBIfam" id="NF000908">
    <property type="entry name" value="PRK00089.1"/>
    <property type="match status" value="1"/>
</dbReference>
<dbReference type="InterPro" id="IPR015946">
    <property type="entry name" value="KH_dom-like_a/b"/>
</dbReference>
<evidence type="ECO:0000259" key="17">
    <source>
        <dbReference type="PROSITE" id="PS51713"/>
    </source>
</evidence>
<evidence type="ECO:0000256" key="1">
    <source>
        <dbReference type="ARBA" id="ARBA00001678"/>
    </source>
</evidence>
<feature type="region of interest" description="G3" evidence="13">
    <location>
        <begin position="183"/>
        <end position="186"/>
    </location>
</feature>
<name>A0A9E7HRS9_9LILI</name>
<dbReference type="FunFam" id="3.20.20.80:FF:000012">
    <property type="entry name" value="Mannan endo-1,4-beta-mannosidase 6"/>
    <property type="match status" value="1"/>
</dbReference>
<evidence type="ECO:0000313" key="18">
    <source>
        <dbReference type="EMBL" id="URE39461.1"/>
    </source>
</evidence>
<dbReference type="InterPro" id="IPR017853">
    <property type="entry name" value="GH"/>
</dbReference>
<dbReference type="FunFam" id="3.30.300.20:FF:000003">
    <property type="entry name" value="GTPase Era"/>
    <property type="match status" value="1"/>
</dbReference>
<proteinExistence type="inferred from homology"/>
<dbReference type="InterPro" id="IPR001547">
    <property type="entry name" value="Glyco_hydro_5"/>
</dbReference>
<keyword evidence="7" id="KW-0378">Hydrolase</keyword>
<evidence type="ECO:0000256" key="9">
    <source>
        <dbReference type="ARBA" id="ARBA00023134"/>
    </source>
</evidence>
<dbReference type="PROSITE" id="PS50823">
    <property type="entry name" value="KH_TYPE_2"/>
    <property type="match status" value="1"/>
</dbReference>
<dbReference type="InterPro" id="IPR006073">
    <property type="entry name" value="GTP-bd"/>
</dbReference>
<dbReference type="GO" id="GO:0042644">
    <property type="term" value="C:chloroplast nucleoid"/>
    <property type="evidence" value="ECO:0007669"/>
    <property type="project" value="UniProtKB-SubCell"/>
</dbReference>
<comment type="subcellular location">
    <subcellularLocation>
        <location evidence="2">Plastid</location>
        <location evidence="2">Chloroplast stroma</location>
        <location evidence="2">Chloroplast nucleoid</location>
    </subcellularLocation>
</comment>
<sequence length="887" mass="98666">MKLGLAALRISAAPPPTSAREGGAPLLLLLPSSRIFHRESSSLSPFSSRSPFRPPVARLAASLENSQRNGIHSGSNEDEEDGEPYLTSSNPSASLLSLSEKPDRSLALLDEYELEELDPDPSTCRNHRSGYVAVLGRPNVGKSTLSNQMIGQKLSIVTEKPQTTRHRILGICSGPEYQMILYDTPGVIEKKMHMLDSMMMKNVRNAAINADCVLVVVDACKVPHKIDDVLEEGIGTLRDNLPILLVLNKKDLIKPGEIAKRLEWYQKFTNVDDVIPVSAKFGQGVDDVKDWILSKLPFGPAYYPKDIASEHPERFFVAEIVREKIFMQYRNEVPYACQVNVLNYISRPTSKDFIQVEIVVEKESQKIILIGKGGKALKVLATAARLDIEDFLQKKVFLEVEVKVKENWRQDEGLLRYYGYGDTEDREEEGSNCCYLYPPTKASSSCIAIYGRGRSSRRRMRLLVVVLVLLFGPHHGGEAAGGEFIGISGLHFVLNGNPFFANGFNAYWLMTLASDPSQRDKVSSALTDASSHELSVARTWAFSDGGSNALQYSPGSYNEQTFQGLDFVVSEASKYGIRLILSLVNNYDDFGGRKQYVRWARDQGHNIGSEDEFFTDPVVKGYYKDHVKTVLTRVNNLTGVAYKDDPTIFAWELMNEPRCPSDLSGKSMQDWITEMAAFLKSIDGNHLLEAGLEGFYGESSPQKQANPGFQVGTDFVTNNQIPGIDFATLHSYPDQWLPNSDDQSQLAFLNNWLDVHIRDARDVLRKPLLVTEFGKSSKDSGFSSEQRDAMFGAVYSKIYSSASSGGATAGGCFWQLLAQGMDSYRDGYEVVLSEAPSTTRIITVQSRQLRYLGRLRARERNIAKLKKAKAMREKELKAAHKGKGAGN</sequence>
<dbReference type="Gene3D" id="3.20.20.80">
    <property type="entry name" value="Glycosidases"/>
    <property type="match status" value="1"/>
</dbReference>
<feature type="compositionally biased region" description="Low complexity" evidence="15">
    <location>
        <begin position="86"/>
        <end position="97"/>
    </location>
</feature>
<dbReference type="Pfam" id="PF26410">
    <property type="entry name" value="GH5_mannosidase"/>
    <property type="match status" value="1"/>
</dbReference>
<dbReference type="AlphaFoldDB" id="A0A9E7HRS9"/>
<feature type="region of interest" description="G4" evidence="13">
    <location>
        <begin position="248"/>
        <end position="251"/>
    </location>
</feature>
<evidence type="ECO:0000256" key="15">
    <source>
        <dbReference type="SAM" id="MobiDB-lite"/>
    </source>
</evidence>
<feature type="region of interest" description="Disordered" evidence="15">
    <location>
        <begin position="65"/>
        <end position="97"/>
    </location>
</feature>
<evidence type="ECO:0000256" key="2">
    <source>
        <dbReference type="ARBA" id="ARBA00004595"/>
    </source>
</evidence>
<dbReference type="Proteomes" id="UP001055439">
    <property type="component" value="Chromosome 8"/>
</dbReference>
<dbReference type="EMBL" id="CP097510">
    <property type="protein sequence ID" value="URE39461.1"/>
    <property type="molecule type" value="Genomic_DNA"/>
</dbReference>
<dbReference type="InterPro" id="IPR045053">
    <property type="entry name" value="MAN-like"/>
</dbReference>
<gene>
    <name evidence="18" type="ORF">MUK42_06055</name>
</gene>
<dbReference type="EC" id="3.2.1.78" evidence="5"/>
<dbReference type="CDD" id="cd04163">
    <property type="entry name" value="Era"/>
    <property type="match status" value="1"/>
</dbReference>
<evidence type="ECO:0000256" key="8">
    <source>
        <dbReference type="ARBA" id="ARBA00022884"/>
    </source>
</evidence>
<dbReference type="InterPro" id="IPR027417">
    <property type="entry name" value="P-loop_NTPase"/>
</dbReference>
<evidence type="ECO:0000313" key="19">
    <source>
        <dbReference type="Proteomes" id="UP001055439"/>
    </source>
</evidence>
<reference evidence="18" key="1">
    <citation type="submission" date="2022-05" db="EMBL/GenBank/DDBJ databases">
        <title>The Musa troglodytarum L. genome provides insights into the mechanism of non-climacteric behaviour and enrichment of carotenoids.</title>
        <authorList>
            <person name="Wang J."/>
        </authorList>
    </citation>
    <scope>NUCLEOTIDE SEQUENCE</scope>
    <source>
        <tissue evidence="18">Leaf</tissue>
    </source>
</reference>
<comment type="similarity">
    <text evidence="3">Belongs to the glycosyl hydrolase 5 (cellulase A) family.</text>
</comment>
<dbReference type="PROSITE" id="PS51713">
    <property type="entry name" value="G_ERA"/>
    <property type="match status" value="1"/>
</dbReference>
<dbReference type="HAMAP" id="MF_00367">
    <property type="entry name" value="GTPase_Era"/>
    <property type="match status" value="1"/>
</dbReference>
<dbReference type="SUPFAM" id="SSF51445">
    <property type="entry name" value="(Trans)glycosidases"/>
    <property type="match status" value="1"/>
</dbReference>
<dbReference type="GO" id="GO:0003723">
    <property type="term" value="F:RNA binding"/>
    <property type="evidence" value="ECO:0007669"/>
    <property type="project" value="UniProtKB-UniRule"/>
</dbReference>
<dbReference type="PANTHER" id="PTHR31451:SF60">
    <property type="entry name" value="MANNAN ENDO-1,4-BETA-MANNOSIDASE 1"/>
    <property type="match status" value="1"/>
</dbReference>
<dbReference type="GO" id="GO:0005525">
    <property type="term" value="F:GTP binding"/>
    <property type="evidence" value="ECO:0007669"/>
    <property type="project" value="UniProtKB-UniRule"/>
</dbReference>
<feature type="region of interest" description="G5" evidence="13">
    <location>
        <begin position="277"/>
        <end position="279"/>
    </location>
</feature>
<evidence type="ECO:0000256" key="7">
    <source>
        <dbReference type="ARBA" id="ARBA00022801"/>
    </source>
</evidence>
<dbReference type="GO" id="GO:0000272">
    <property type="term" value="P:polysaccharide catabolic process"/>
    <property type="evidence" value="ECO:0007669"/>
    <property type="project" value="InterPro"/>
</dbReference>
<comment type="similarity">
    <text evidence="4 13 14">Belongs to the TRAFAC class TrmE-Era-EngA-EngB-Septin-like GTPase superfamily. Era GTPase family.</text>
</comment>
<evidence type="ECO:0000256" key="13">
    <source>
        <dbReference type="PROSITE-ProRule" id="PRU01050"/>
    </source>
</evidence>
<dbReference type="Gene3D" id="3.30.300.20">
    <property type="match status" value="1"/>
</dbReference>
<dbReference type="InterPro" id="IPR030388">
    <property type="entry name" value="G_ERA_dom"/>
</dbReference>
<evidence type="ECO:0000256" key="4">
    <source>
        <dbReference type="ARBA" id="ARBA00007921"/>
    </source>
</evidence>
<dbReference type="PANTHER" id="PTHR31451">
    <property type="match status" value="1"/>
</dbReference>
<dbReference type="Pfam" id="PF07650">
    <property type="entry name" value="KH_2"/>
    <property type="match status" value="1"/>
</dbReference>
<dbReference type="InterPro" id="IPR005662">
    <property type="entry name" value="GTPase_Era-like"/>
</dbReference>
<dbReference type="InterPro" id="IPR009019">
    <property type="entry name" value="KH_sf_prok-type"/>
</dbReference>
<dbReference type="InterPro" id="IPR004044">
    <property type="entry name" value="KH_dom_type_2"/>
</dbReference>
<evidence type="ECO:0000256" key="10">
    <source>
        <dbReference type="ARBA" id="ARBA00023295"/>
    </source>
</evidence>
<dbReference type="CDD" id="cd22534">
    <property type="entry name" value="KH-II_Era"/>
    <property type="match status" value="1"/>
</dbReference>
<evidence type="ECO:0000256" key="3">
    <source>
        <dbReference type="ARBA" id="ARBA00005641"/>
    </source>
</evidence>
<organism evidence="18 19">
    <name type="scientific">Musa troglodytarum</name>
    <name type="common">fe'i banana</name>
    <dbReference type="NCBI Taxonomy" id="320322"/>
    <lineage>
        <taxon>Eukaryota</taxon>
        <taxon>Viridiplantae</taxon>
        <taxon>Streptophyta</taxon>
        <taxon>Embryophyta</taxon>
        <taxon>Tracheophyta</taxon>
        <taxon>Spermatophyta</taxon>
        <taxon>Magnoliopsida</taxon>
        <taxon>Liliopsida</taxon>
        <taxon>Zingiberales</taxon>
        <taxon>Musaceae</taxon>
        <taxon>Musa</taxon>
    </lineage>
</organism>
<keyword evidence="10" id="KW-0326">Glycosidase</keyword>
<protein>
    <recommendedName>
        <fullName evidence="5">mannan endo-1,4-beta-mannosidase</fullName>
        <ecNumber evidence="5">3.2.1.78</ecNumber>
    </recommendedName>
</protein>
<comment type="catalytic activity">
    <reaction evidence="1">
        <text>Random hydrolysis of (1-&gt;4)-beta-D-mannosidic linkages in mannans, galactomannans and glucomannans.</text>
        <dbReference type="EC" id="3.2.1.78"/>
    </reaction>
</comment>
<dbReference type="SUPFAM" id="SSF52540">
    <property type="entry name" value="P-loop containing nucleoside triphosphate hydrolases"/>
    <property type="match status" value="1"/>
</dbReference>
<evidence type="ECO:0000256" key="5">
    <source>
        <dbReference type="ARBA" id="ARBA00012706"/>
    </source>
</evidence>
<feature type="domain" description="KH type-2" evidence="16">
    <location>
        <begin position="329"/>
        <end position="406"/>
    </location>
</feature>
<keyword evidence="8 12" id="KW-0694">RNA-binding</keyword>
<feature type="region of interest" description="G2" evidence="13">
    <location>
        <begin position="162"/>
        <end position="166"/>
    </location>
</feature>
<dbReference type="SUPFAM" id="SSF54814">
    <property type="entry name" value="Prokaryotic type KH domain (KH-domain type II)"/>
    <property type="match status" value="1"/>
</dbReference>
<evidence type="ECO:0000259" key="16">
    <source>
        <dbReference type="PROSITE" id="PS50823"/>
    </source>
</evidence>
<evidence type="ECO:0000256" key="12">
    <source>
        <dbReference type="PROSITE-ProRule" id="PRU00118"/>
    </source>
</evidence>
<keyword evidence="9 13" id="KW-0342">GTP-binding</keyword>
<feature type="compositionally biased region" description="Polar residues" evidence="15">
    <location>
        <begin position="65"/>
        <end position="74"/>
    </location>
</feature>
<dbReference type="Pfam" id="PF01926">
    <property type="entry name" value="MMR_HSR1"/>
    <property type="match status" value="1"/>
</dbReference>
<dbReference type="FunFam" id="3.40.50.300:FF:000094">
    <property type="entry name" value="GTPase Era"/>
    <property type="match status" value="1"/>
</dbReference>
<evidence type="ECO:0000256" key="6">
    <source>
        <dbReference type="ARBA" id="ARBA00022741"/>
    </source>
</evidence>
<dbReference type="InterPro" id="IPR005225">
    <property type="entry name" value="Small_GTP-bd"/>
</dbReference>
<evidence type="ECO:0000256" key="14">
    <source>
        <dbReference type="RuleBase" id="RU003761"/>
    </source>
</evidence>
<feature type="region of interest" description="G1" evidence="13">
    <location>
        <begin position="136"/>
        <end position="143"/>
    </location>
</feature>
<accession>A0A9E7HRS9</accession>
<dbReference type="NCBIfam" id="TIGR00231">
    <property type="entry name" value="small_GTP"/>
    <property type="match status" value="1"/>
</dbReference>
<feature type="domain" description="Era-type G" evidence="17">
    <location>
        <begin position="128"/>
        <end position="298"/>
    </location>
</feature>
<keyword evidence="19" id="KW-1185">Reference proteome</keyword>
<dbReference type="GO" id="GO:0016985">
    <property type="term" value="F:mannan endo-1,4-beta-mannosidase activity"/>
    <property type="evidence" value="ECO:0007669"/>
    <property type="project" value="UniProtKB-EC"/>
</dbReference>
<dbReference type="OrthoDB" id="8954335at2759"/>